<keyword evidence="2" id="KW-1185">Reference proteome</keyword>
<dbReference type="RefSeq" id="WP_084753783.1">
    <property type="nucleotide sequence ID" value="NZ_CP020563.1"/>
</dbReference>
<accession>A0ABC8C5V6</accession>
<sequence>MSEESIRTYLGTVERQLAADGCGPRWEQWGGSPVLIGRRADFRMRWAATKLHLFTVATAVPEITVQTVEGFTAQALRYAKTNKGGLPVGFQTGLAVFPVLVSDRVDPAAMAWAEEKQRNQFGCFARPVVVDAANGYAGYYQGKPMVGLAYAAHLIEKGDLYFRSAPVA</sequence>
<proteinExistence type="predicted"/>
<evidence type="ECO:0000313" key="2">
    <source>
        <dbReference type="Proteomes" id="UP000192251"/>
    </source>
</evidence>
<dbReference type="AlphaFoldDB" id="A0ABC8C5V6"/>
<evidence type="ECO:0000313" key="1">
    <source>
        <dbReference type="EMBL" id="ARF77353.1"/>
    </source>
</evidence>
<dbReference type="EMBL" id="CP020563">
    <property type="protein sequence ID" value="ARF77353.1"/>
    <property type="molecule type" value="Genomic_DNA"/>
</dbReference>
<organism evidence="1 2">
    <name type="scientific">Kitasatospora albolonga</name>
    <dbReference type="NCBI Taxonomy" id="68173"/>
    <lineage>
        <taxon>Bacteria</taxon>
        <taxon>Bacillati</taxon>
        <taxon>Actinomycetota</taxon>
        <taxon>Actinomycetes</taxon>
        <taxon>Kitasatosporales</taxon>
        <taxon>Streptomycetaceae</taxon>
        <taxon>Kitasatospora</taxon>
    </lineage>
</organism>
<protein>
    <submittedName>
        <fullName evidence="1">Levansucrase</fullName>
    </submittedName>
</protein>
<name>A0ABC8C5V6_9ACTN</name>
<gene>
    <name evidence="1" type="ORF">B7C62_24140</name>
</gene>
<dbReference type="KEGG" id="kab:B7C62_24140"/>
<dbReference type="Proteomes" id="UP000192251">
    <property type="component" value="Chromosome"/>
</dbReference>
<reference evidence="1 2" key="1">
    <citation type="submission" date="2017-04" db="EMBL/GenBank/DDBJ databases">
        <title>The complete genome sequence of Streptomyces albolongus YIM 101047, the producer of novel bafilomycins and novel odoriferous sesquiterpenoids.</title>
        <authorList>
            <person name="Yin M."/>
            <person name="Jiang Y."/>
        </authorList>
    </citation>
    <scope>NUCLEOTIDE SEQUENCE [LARGE SCALE GENOMIC DNA]</scope>
    <source>
        <strain evidence="1 2">YIM 101047</strain>
    </source>
</reference>